<dbReference type="AlphaFoldDB" id="A0A5C6NYW9"/>
<organism evidence="2 3">
    <name type="scientific">Takifugu flavidus</name>
    <name type="common">sansaifugu</name>
    <dbReference type="NCBI Taxonomy" id="433684"/>
    <lineage>
        <taxon>Eukaryota</taxon>
        <taxon>Metazoa</taxon>
        <taxon>Chordata</taxon>
        <taxon>Craniata</taxon>
        <taxon>Vertebrata</taxon>
        <taxon>Euteleostomi</taxon>
        <taxon>Actinopterygii</taxon>
        <taxon>Neopterygii</taxon>
        <taxon>Teleostei</taxon>
        <taxon>Neoteleostei</taxon>
        <taxon>Acanthomorphata</taxon>
        <taxon>Eupercaria</taxon>
        <taxon>Tetraodontiformes</taxon>
        <taxon>Tetradontoidea</taxon>
        <taxon>Tetraodontidae</taxon>
        <taxon>Takifugu</taxon>
    </lineage>
</organism>
<sequence length="129" mass="14457">METRSWRAAILPGFPSYQVVNSFTCSHSPFTAWQEGKPGCFVSVQDRVGSIEPVSGSPLRSAAALAFPPKYLLLIKTLRMGRKYGMRKAAADDHRSPSLTEQNPRQNMDSRTRRGNACGEQRQRDTKRT</sequence>
<keyword evidence="3" id="KW-1185">Reference proteome</keyword>
<evidence type="ECO:0000313" key="3">
    <source>
        <dbReference type="Proteomes" id="UP000324091"/>
    </source>
</evidence>
<reference evidence="2 3" key="1">
    <citation type="submission" date="2019-04" db="EMBL/GenBank/DDBJ databases">
        <title>Chromosome genome assembly for Takifugu flavidus.</title>
        <authorList>
            <person name="Xiao S."/>
        </authorList>
    </citation>
    <scope>NUCLEOTIDE SEQUENCE [LARGE SCALE GENOMIC DNA]</scope>
    <source>
        <strain evidence="2">HTHZ2018</strain>
        <tissue evidence="2">Muscle</tissue>
    </source>
</reference>
<feature type="region of interest" description="Disordered" evidence="1">
    <location>
        <begin position="85"/>
        <end position="129"/>
    </location>
</feature>
<evidence type="ECO:0000256" key="1">
    <source>
        <dbReference type="SAM" id="MobiDB-lite"/>
    </source>
</evidence>
<name>A0A5C6NYW9_9TELE</name>
<dbReference type="Proteomes" id="UP000324091">
    <property type="component" value="Chromosome 16"/>
</dbReference>
<protein>
    <submittedName>
        <fullName evidence="2">Uncharacterized protein</fullName>
    </submittedName>
</protein>
<proteinExistence type="predicted"/>
<dbReference type="EMBL" id="RHFK02000008">
    <property type="protein sequence ID" value="TWW72076.1"/>
    <property type="molecule type" value="Genomic_DNA"/>
</dbReference>
<feature type="compositionally biased region" description="Polar residues" evidence="1">
    <location>
        <begin position="97"/>
        <end position="109"/>
    </location>
</feature>
<comment type="caution">
    <text evidence="2">The sequence shown here is derived from an EMBL/GenBank/DDBJ whole genome shotgun (WGS) entry which is preliminary data.</text>
</comment>
<gene>
    <name evidence="2" type="ORF">D4764_16G0005730</name>
</gene>
<evidence type="ECO:0000313" key="2">
    <source>
        <dbReference type="EMBL" id="TWW72076.1"/>
    </source>
</evidence>
<accession>A0A5C6NYW9</accession>